<name>E3LGE7_CAERE</name>
<reference evidence="3" key="1">
    <citation type="submission" date="2007-07" db="EMBL/GenBank/DDBJ databases">
        <title>PCAP assembly of the Caenorhabditis remanei genome.</title>
        <authorList>
            <consortium name="The Caenorhabditis remanei Sequencing Consortium"/>
            <person name="Wilson R.K."/>
        </authorList>
    </citation>
    <scope>NUCLEOTIDE SEQUENCE [LARGE SCALE GENOMIC DNA]</scope>
    <source>
        <strain evidence="3">PB4641</strain>
    </source>
</reference>
<evidence type="ECO:0000313" key="3">
    <source>
        <dbReference type="EMBL" id="EFO85628.1"/>
    </source>
</evidence>
<keyword evidence="4" id="KW-1185">Reference proteome</keyword>
<evidence type="ECO:0000256" key="1">
    <source>
        <dbReference type="SAM" id="Coils"/>
    </source>
</evidence>
<dbReference type="PANTHER" id="PTHR21503">
    <property type="entry name" value="F-BOX-CONTAINING HYPOTHETICAL PROTEIN C.ELEGANS"/>
    <property type="match status" value="1"/>
</dbReference>
<dbReference type="Pfam" id="PF07735">
    <property type="entry name" value="FBA_2"/>
    <property type="match status" value="2"/>
</dbReference>
<dbReference type="PANTHER" id="PTHR21503:SF8">
    <property type="entry name" value="F-BOX ASSOCIATED DOMAIN-CONTAINING PROTEIN-RELATED"/>
    <property type="match status" value="1"/>
</dbReference>
<organism evidence="4">
    <name type="scientific">Caenorhabditis remanei</name>
    <name type="common">Caenorhabditis vulgaris</name>
    <dbReference type="NCBI Taxonomy" id="31234"/>
    <lineage>
        <taxon>Eukaryota</taxon>
        <taxon>Metazoa</taxon>
        <taxon>Ecdysozoa</taxon>
        <taxon>Nematoda</taxon>
        <taxon>Chromadorea</taxon>
        <taxon>Rhabditida</taxon>
        <taxon>Rhabditina</taxon>
        <taxon>Rhabditomorpha</taxon>
        <taxon>Rhabditoidea</taxon>
        <taxon>Rhabditidae</taxon>
        <taxon>Peloderinae</taxon>
        <taxon>Caenorhabditis</taxon>
    </lineage>
</organism>
<keyword evidence="1" id="KW-0175">Coiled coil</keyword>
<feature type="domain" description="Sdz-33 F-box" evidence="2">
    <location>
        <begin position="577"/>
        <end position="624"/>
    </location>
</feature>
<evidence type="ECO:0000313" key="4">
    <source>
        <dbReference type="Proteomes" id="UP000008281"/>
    </source>
</evidence>
<accession>E3LGE7</accession>
<dbReference type="HOGENOM" id="CLU_349588_0_0_1"/>
<dbReference type="EMBL" id="DS268408">
    <property type="protein sequence ID" value="EFO85628.1"/>
    <property type="molecule type" value="Genomic_DNA"/>
</dbReference>
<feature type="domain" description="Sdz-33 F-box" evidence="2">
    <location>
        <begin position="204"/>
        <end position="257"/>
    </location>
</feature>
<feature type="coiled-coil region" evidence="1">
    <location>
        <begin position="722"/>
        <end position="762"/>
    </location>
</feature>
<dbReference type="AlphaFoldDB" id="E3LGE7"/>
<proteinExistence type="predicted"/>
<gene>
    <name evidence="3" type="ORF">CRE_01551</name>
</gene>
<protein>
    <recommendedName>
        <fullName evidence="2">Sdz-33 F-box domain-containing protein</fullName>
    </recommendedName>
</protein>
<sequence length="806" mass="94318">MESSLPLFELPDPVAVCVAKQSDFKEKVKLCLCSQQSAGIVKKLNDGIKSISLNFSEDTCDIQMTARDVVSCGGYCIVVFDNETTFRPRRNLREERRSVRDPIQETIDFARRLHESFEVESCSYSINLHNIRGDKVKEFLKRILVIEYQEVVILGRSLLGEREDWLRSDELSFLLEVIKPEASLVINSCIALDFKHSRPFELYSLTYEDALWVTMDDLKLEINSFELNLTRTNFSCKDLNEFMHYWVESGSDANRYLSIGLREDSSFNHIELLDQTDFSSGRSHVGPFYFIKARENGNRKFTFAQLHYNSFLHNVNIKTFEPTSILSANIYEHLQDVEEVRKLRIVRSEVEKLELKYQKTLEEEKCDSEKERIRKELKIVVQSKKLIGCQMDFIRNRWKRVKLSICSKRSAAVVRETKPIIDKISFYYSVANFTYCTIRVDNRTESRCGFLVEFNTEAPFYSRDVQFEKYYQVPDPIQDTLNLSRRFYETFDVRKCEYYLNVESVEGEQLRSFVNRVLVENYQEISIVGKSFDDRMYGWIGSEDLSFLLATVKPEHSFTVNSNVATDFKHDNPFPVHEVSYEDALWVTLDDLKTKLGSCRYLYLQRTNFTWKDINHFIHCWINQEIDIKGRIDIGIRPDCPFNPEELLDQLSSVSGHMSGRFIDGHCYFVRCRNVGNRKKTIAKLHFDHVFHAIHISFFEATHGLSGLIYNHLEDTVEIKKLNNVKLDVEELEKKYQKTMEEEKSEDEKERIQKELKVFTESKVLIDTRINTLRSQWKPLLLNVYSGLLSLAVDTETTIRGTVTFD</sequence>
<dbReference type="InterPro" id="IPR012885">
    <property type="entry name" value="F-box_Sdz-33"/>
</dbReference>
<dbReference type="InParanoid" id="E3LGE7"/>
<dbReference type="Proteomes" id="UP000008281">
    <property type="component" value="Unassembled WGS sequence"/>
</dbReference>
<evidence type="ECO:0000259" key="2">
    <source>
        <dbReference type="Pfam" id="PF07735"/>
    </source>
</evidence>